<dbReference type="NCBIfam" id="TIGR00455">
    <property type="entry name" value="apsK"/>
    <property type="match status" value="1"/>
</dbReference>
<dbReference type="Pfam" id="PF01583">
    <property type="entry name" value="APS_kinase"/>
    <property type="match status" value="1"/>
</dbReference>
<dbReference type="GO" id="GO:0004020">
    <property type="term" value="F:adenylylsulfate kinase activity"/>
    <property type="evidence" value="ECO:0007669"/>
    <property type="project" value="UniProtKB-EC"/>
</dbReference>
<proteinExistence type="inferred from homology"/>
<name>A0AA35XAZ8_GEOBA</name>
<dbReference type="Gene3D" id="3.40.50.300">
    <property type="entry name" value="P-loop containing nucleotide triphosphate hydrolases"/>
    <property type="match status" value="1"/>
</dbReference>
<keyword evidence="2 5" id="KW-0808">Transferase</keyword>
<dbReference type="InterPro" id="IPR027417">
    <property type="entry name" value="P-loop_NTPase"/>
</dbReference>
<dbReference type="PANTHER" id="PTHR42700">
    <property type="entry name" value="SULFATE ADENYLYLTRANSFERASE"/>
    <property type="match status" value="1"/>
</dbReference>
<dbReference type="InterPro" id="IPR050512">
    <property type="entry name" value="Sulf_AdTrans/APS_kinase"/>
</dbReference>
<protein>
    <recommendedName>
        <fullName evidence="1 5">Adenylyl-sulfate kinase</fullName>
        <ecNumber evidence="1 5">2.7.1.25</ecNumber>
    </recommendedName>
</protein>
<comment type="caution">
    <text evidence="7">The sequence shown here is derived from an EMBL/GenBank/DDBJ whole genome shotgun (WGS) entry which is preliminary data.</text>
</comment>
<keyword evidence="4 5" id="KW-0067">ATP-binding</keyword>
<dbReference type="InterPro" id="IPR002891">
    <property type="entry name" value="APS"/>
</dbReference>
<dbReference type="AlphaFoldDB" id="A0AA35XAZ8"/>
<sequence>MKPFVLWMTGLPCSGKSTLVRELRKDVPNLAMLDGDELREWFSPKDFTKNGRDEHNRKVAHLAKLLLRHGVPSAVSLISPYKENRSDARGIIDQGEQFLEVYVRCSLAECEKRDVKGMYAKARRGEITKFTGIDDPYEEPDSPDMLLDTEHETLQETVTKIKDSLRSRGLFE</sequence>
<comment type="pathway">
    <text evidence="5">Sulfur metabolism; hydrogen sulfide biosynthesis; sulfite from sulfate: step 2/3.</text>
</comment>
<evidence type="ECO:0000256" key="1">
    <source>
        <dbReference type="ARBA" id="ARBA00012121"/>
    </source>
</evidence>
<dbReference type="GO" id="GO:0005737">
    <property type="term" value="C:cytoplasm"/>
    <property type="evidence" value="ECO:0007669"/>
    <property type="project" value="TreeGrafter"/>
</dbReference>
<evidence type="ECO:0000313" key="7">
    <source>
        <dbReference type="EMBL" id="CAI8050814.1"/>
    </source>
</evidence>
<dbReference type="GO" id="GO:0019379">
    <property type="term" value="P:sulfate assimilation, phosphoadenylyl sulfate reduction by phosphoadenylyl-sulfate reductase (thioredoxin)"/>
    <property type="evidence" value="ECO:0007669"/>
    <property type="project" value="TreeGrafter"/>
</dbReference>
<dbReference type="EMBL" id="CASHTH010003886">
    <property type="protein sequence ID" value="CAI8050814.1"/>
    <property type="molecule type" value="Genomic_DNA"/>
</dbReference>
<dbReference type="InterPro" id="IPR059117">
    <property type="entry name" value="APS_kinase_dom"/>
</dbReference>
<dbReference type="GO" id="GO:0004781">
    <property type="term" value="F:sulfate adenylyltransferase (ATP) activity"/>
    <property type="evidence" value="ECO:0007669"/>
    <property type="project" value="TreeGrafter"/>
</dbReference>
<accession>A0AA35XAZ8</accession>
<keyword evidence="5 7" id="KW-0418">Kinase</keyword>
<feature type="domain" description="APS kinase" evidence="6">
    <location>
        <begin position="3"/>
        <end position="147"/>
    </location>
</feature>
<dbReference type="GO" id="GO:0005524">
    <property type="term" value="F:ATP binding"/>
    <property type="evidence" value="ECO:0007669"/>
    <property type="project" value="UniProtKB-KW"/>
</dbReference>
<evidence type="ECO:0000256" key="4">
    <source>
        <dbReference type="ARBA" id="ARBA00022840"/>
    </source>
</evidence>
<evidence type="ECO:0000256" key="2">
    <source>
        <dbReference type="ARBA" id="ARBA00022679"/>
    </source>
</evidence>
<reference evidence="7" key="1">
    <citation type="submission" date="2023-03" db="EMBL/GenBank/DDBJ databases">
        <authorList>
            <person name="Steffen K."/>
            <person name="Cardenas P."/>
        </authorList>
    </citation>
    <scope>NUCLEOTIDE SEQUENCE</scope>
</reference>
<evidence type="ECO:0000313" key="8">
    <source>
        <dbReference type="Proteomes" id="UP001174909"/>
    </source>
</evidence>
<comment type="similarity">
    <text evidence="5">Belongs to the APS kinase family.</text>
</comment>
<comment type="catalytic activity">
    <reaction evidence="5">
        <text>adenosine 5'-phosphosulfate + ATP = 3'-phosphoadenylyl sulfate + ADP + H(+)</text>
        <dbReference type="Rhea" id="RHEA:24152"/>
        <dbReference type="ChEBI" id="CHEBI:15378"/>
        <dbReference type="ChEBI" id="CHEBI:30616"/>
        <dbReference type="ChEBI" id="CHEBI:58243"/>
        <dbReference type="ChEBI" id="CHEBI:58339"/>
        <dbReference type="ChEBI" id="CHEBI:456216"/>
        <dbReference type="EC" id="2.7.1.25"/>
    </reaction>
</comment>
<keyword evidence="8" id="KW-1185">Reference proteome</keyword>
<evidence type="ECO:0000256" key="5">
    <source>
        <dbReference type="RuleBase" id="RU004347"/>
    </source>
</evidence>
<dbReference type="SUPFAM" id="SSF52540">
    <property type="entry name" value="P-loop containing nucleoside triphosphate hydrolases"/>
    <property type="match status" value="1"/>
</dbReference>
<comment type="function">
    <text evidence="5">Catalyzes the synthesis of activated sulfate.</text>
</comment>
<dbReference type="GO" id="GO:0010134">
    <property type="term" value="P:sulfate assimilation via adenylyl sulfate reduction"/>
    <property type="evidence" value="ECO:0007669"/>
    <property type="project" value="TreeGrafter"/>
</dbReference>
<evidence type="ECO:0000259" key="6">
    <source>
        <dbReference type="Pfam" id="PF01583"/>
    </source>
</evidence>
<dbReference type="Proteomes" id="UP001174909">
    <property type="component" value="Unassembled WGS sequence"/>
</dbReference>
<evidence type="ECO:0000256" key="3">
    <source>
        <dbReference type="ARBA" id="ARBA00022741"/>
    </source>
</evidence>
<dbReference type="EC" id="2.7.1.25" evidence="1 5"/>
<gene>
    <name evidence="7" type="ORF">GBAR_LOCUS27873</name>
</gene>
<dbReference type="CDD" id="cd02027">
    <property type="entry name" value="APSK"/>
    <property type="match status" value="1"/>
</dbReference>
<keyword evidence="3 5" id="KW-0547">Nucleotide-binding</keyword>
<organism evidence="7 8">
    <name type="scientific">Geodia barretti</name>
    <name type="common">Barrett's horny sponge</name>
    <dbReference type="NCBI Taxonomy" id="519541"/>
    <lineage>
        <taxon>Eukaryota</taxon>
        <taxon>Metazoa</taxon>
        <taxon>Porifera</taxon>
        <taxon>Demospongiae</taxon>
        <taxon>Heteroscleromorpha</taxon>
        <taxon>Tetractinellida</taxon>
        <taxon>Astrophorina</taxon>
        <taxon>Geodiidae</taxon>
        <taxon>Geodia</taxon>
    </lineage>
</organism>
<dbReference type="PANTHER" id="PTHR42700:SF1">
    <property type="entry name" value="SULFATE ADENYLYLTRANSFERASE"/>
    <property type="match status" value="1"/>
</dbReference>